<accession>A0A3M6UDP9</accession>
<dbReference type="AlphaFoldDB" id="A0A3M6UDP9"/>
<sequence>LALGAEVRKIEDKSYPDVHDETTIKFLKAAIHFLPMALDDGADLTNAVFLFAQAGKEFVVKAGRGDWEYYFSEENSNQITGKCVRKPWLRFFWDKVSSAVCRFGETLLSLGASSIRALPGVF</sequence>
<dbReference type="Proteomes" id="UP000275408">
    <property type="component" value="Unassembled WGS sequence"/>
</dbReference>
<organism evidence="1 2">
    <name type="scientific">Pocillopora damicornis</name>
    <name type="common">Cauliflower coral</name>
    <name type="synonym">Millepora damicornis</name>
    <dbReference type="NCBI Taxonomy" id="46731"/>
    <lineage>
        <taxon>Eukaryota</taxon>
        <taxon>Metazoa</taxon>
        <taxon>Cnidaria</taxon>
        <taxon>Anthozoa</taxon>
        <taxon>Hexacorallia</taxon>
        <taxon>Scleractinia</taxon>
        <taxon>Astrocoeniina</taxon>
        <taxon>Pocilloporidae</taxon>
        <taxon>Pocillopora</taxon>
    </lineage>
</organism>
<feature type="non-terminal residue" evidence="1">
    <location>
        <position position="1"/>
    </location>
</feature>
<evidence type="ECO:0000313" key="2">
    <source>
        <dbReference type="Proteomes" id="UP000275408"/>
    </source>
</evidence>
<dbReference type="OrthoDB" id="5959505at2759"/>
<keyword evidence="2" id="KW-1185">Reference proteome</keyword>
<protein>
    <submittedName>
        <fullName evidence="1">Uncharacterized protein</fullName>
    </submittedName>
</protein>
<evidence type="ECO:0000313" key="1">
    <source>
        <dbReference type="EMBL" id="RMX51624.1"/>
    </source>
</evidence>
<dbReference type="EMBL" id="RCHS01001734">
    <property type="protein sequence ID" value="RMX51624.1"/>
    <property type="molecule type" value="Genomic_DNA"/>
</dbReference>
<proteinExistence type="predicted"/>
<gene>
    <name evidence="1" type="ORF">pdam_00025395</name>
</gene>
<reference evidence="1 2" key="1">
    <citation type="journal article" date="2018" name="Sci. Rep.">
        <title>Comparative analysis of the Pocillopora damicornis genome highlights role of immune system in coral evolution.</title>
        <authorList>
            <person name="Cunning R."/>
            <person name="Bay R.A."/>
            <person name="Gillette P."/>
            <person name="Baker A.C."/>
            <person name="Traylor-Knowles N."/>
        </authorList>
    </citation>
    <scope>NUCLEOTIDE SEQUENCE [LARGE SCALE GENOMIC DNA]</scope>
    <source>
        <strain evidence="1">RSMAS</strain>
        <tissue evidence="1">Whole animal</tissue>
    </source>
</reference>
<comment type="caution">
    <text evidence="1">The sequence shown here is derived from an EMBL/GenBank/DDBJ whole genome shotgun (WGS) entry which is preliminary data.</text>
</comment>
<name>A0A3M6UDP9_POCDA</name>